<gene>
    <name evidence="8" type="ORF">A6A05_11055</name>
</gene>
<dbReference type="GO" id="GO:0015562">
    <property type="term" value="F:efflux transmembrane transporter activity"/>
    <property type="evidence" value="ECO:0007669"/>
    <property type="project" value="InterPro"/>
</dbReference>
<comment type="subcellular location">
    <subcellularLocation>
        <location evidence="1">Cell outer membrane</location>
    </subcellularLocation>
</comment>
<dbReference type="Proteomes" id="UP000078543">
    <property type="component" value="Unassembled WGS sequence"/>
</dbReference>
<evidence type="ECO:0000256" key="7">
    <source>
        <dbReference type="ARBA" id="ARBA00023237"/>
    </source>
</evidence>
<dbReference type="AlphaFoldDB" id="A0A178MR00"/>
<dbReference type="OrthoDB" id="9814637at2"/>
<dbReference type="InterPro" id="IPR003423">
    <property type="entry name" value="OMP_efflux"/>
</dbReference>
<dbReference type="Gene3D" id="1.20.1600.10">
    <property type="entry name" value="Outer membrane efflux proteins (OEP)"/>
    <property type="match status" value="1"/>
</dbReference>
<evidence type="ECO:0000256" key="4">
    <source>
        <dbReference type="ARBA" id="ARBA00022452"/>
    </source>
</evidence>
<dbReference type="Pfam" id="PF02321">
    <property type="entry name" value="OEP"/>
    <property type="match status" value="2"/>
</dbReference>
<proteinExistence type="inferred from homology"/>
<dbReference type="PANTHER" id="PTHR30026:SF20">
    <property type="entry name" value="OUTER MEMBRANE PROTEIN TOLC"/>
    <property type="match status" value="1"/>
</dbReference>
<keyword evidence="9" id="KW-1185">Reference proteome</keyword>
<dbReference type="GO" id="GO:1990281">
    <property type="term" value="C:efflux pump complex"/>
    <property type="evidence" value="ECO:0007669"/>
    <property type="project" value="TreeGrafter"/>
</dbReference>
<protein>
    <recommendedName>
        <fullName evidence="10">Outer membrane protein</fullName>
    </recommendedName>
</protein>
<dbReference type="InterPro" id="IPR051906">
    <property type="entry name" value="TolC-like"/>
</dbReference>
<evidence type="ECO:0000256" key="5">
    <source>
        <dbReference type="ARBA" id="ARBA00022692"/>
    </source>
</evidence>
<evidence type="ECO:0000256" key="1">
    <source>
        <dbReference type="ARBA" id="ARBA00004442"/>
    </source>
</evidence>
<evidence type="ECO:0000256" key="6">
    <source>
        <dbReference type="ARBA" id="ARBA00023136"/>
    </source>
</evidence>
<keyword evidence="6" id="KW-0472">Membrane</keyword>
<dbReference type="EMBL" id="LWQU01000132">
    <property type="protein sequence ID" value="OAN51296.1"/>
    <property type="molecule type" value="Genomic_DNA"/>
</dbReference>
<evidence type="ECO:0000313" key="9">
    <source>
        <dbReference type="Proteomes" id="UP000078543"/>
    </source>
</evidence>
<dbReference type="STRING" id="1437059.A6A05_11055"/>
<evidence type="ECO:0000256" key="2">
    <source>
        <dbReference type="ARBA" id="ARBA00007613"/>
    </source>
</evidence>
<sequence>MFLGAYRVLALALVPLLYAPVISAKPIKCGAGQFCAKASQSAQDGQGATQLAQAVPAQAVADNIFTERPAQLASVPAVSDASPPFTVPPSTAVGVSIAASDGAPVAGGGLVQGLGRIMSDHPLMQSVNNDVASAREQIGVDYSSFMPRVGVRANAGKQRVDRDRTLDSAGTMQKNYDPREVGLTVTQLLWDFGATSAAVTRAEVNYTKEEKERDTQRINLLLAGIEAHLKLLKARQQLEYANRSVENIKLQTQLESNRIETGKGLTTDLLQARAQLAGAHARRVSAQSAVDTAVNRYRAVFGVVNVPATLEAVLEPQTVLPPSLEQALHQVERQNPDIIAARSRAALKDAERDAISTKEYMPRIELVGDVSKRGDSDGTAGSRNDMKVLVQVSWSFDAGLKADYATSAASLAAASERNKAFYVGRQAIEEAENAWTDLKAARDRQAHLNDQAEISGHFLELARKERELGRRSLLDVLSGETNLINALSDASAAETDVVLASFRMLRAIGALDAGQVVVAAPKPIVPLAQYVPAYKRKAAMSGGNAVSVELAGPAR</sequence>
<organism evidence="8 9">
    <name type="scientific">Magnetospirillum moscoviense</name>
    <dbReference type="NCBI Taxonomy" id="1437059"/>
    <lineage>
        <taxon>Bacteria</taxon>
        <taxon>Pseudomonadati</taxon>
        <taxon>Pseudomonadota</taxon>
        <taxon>Alphaproteobacteria</taxon>
        <taxon>Rhodospirillales</taxon>
        <taxon>Rhodospirillaceae</taxon>
        <taxon>Magnetospirillum</taxon>
    </lineage>
</organism>
<dbReference type="GO" id="GO:0009279">
    <property type="term" value="C:cell outer membrane"/>
    <property type="evidence" value="ECO:0007669"/>
    <property type="project" value="UniProtKB-SubCell"/>
</dbReference>
<evidence type="ECO:0000256" key="3">
    <source>
        <dbReference type="ARBA" id="ARBA00022448"/>
    </source>
</evidence>
<dbReference type="GO" id="GO:0015288">
    <property type="term" value="F:porin activity"/>
    <property type="evidence" value="ECO:0007669"/>
    <property type="project" value="TreeGrafter"/>
</dbReference>
<keyword evidence="4" id="KW-1134">Transmembrane beta strand</keyword>
<keyword evidence="7" id="KW-0998">Cell outer membrane</keyword>
<evidence type="ECO:0000313" key="8">
    <source>
        <dbReference type="EMBL" id="OAN51296.1"/>
    </source>
</evidence>
<reference evidence="8 9" key="1">
    <citation type="submission" date="2016-04" db="EMBL/GenBank/DDBJ databases">
        <title>Draft genome sequence of freshwater magnetotactic bacteria Magnetospirillum marisnigri SP-1 and Magnetospirillum moscoviense BB-1.</title>
        <authorList>
            <person name="Koziaeva V."/>
            <person name="Dziuba M.V."/>
            <person name="Ivanov T.M."/>
            <person name="Kuznetsov B."/>
            <person name="Grouzdev D.S."/>
        </authorList>
    </citation>
    <scope>NUCLEOTIDE SEQUENCE [LARGE SCALE GENOMIC DNA]</scope>
    <source>
        <strain evidence="8 9">BB-1</strain>
    </source>
</reference>
<dbReference type="SUPFAM" id="SSF56954">
    <property type="entry name" value="Outer membrane efflux proteins (OEP)"/>
    <property type="match status" value="1"/>
</dbReference>
<comment type="similarity">
    <text evidence="2">Belongs to the outer membrane factor (OMF) (TC 1.B.17) family.</text>
</comment>
<evidence type="ECO:0008006" key="10">
    <source>
        <dbReference type="Google" id="ProtNLM"/>
    </source>
</evidence>
<accession>A0A178MR00</accession>
<name>A0A178MR00_9PROT</name>
<dbReference type="PANTHER" id="PTHR30026">
    <property type="entry name" value="OUTER MEMBRANE PROTEIN TOLC"/>
    <property type="match status" value="1"/>
</dbReference>
<keyword evidence="3" id="KW-0813">Transport</keyword>
<comment type="caution">
    <text evidence="8">The sequence shown here is derived from an EMBL/GenBank/DDBJ whole genome shotgun (WGS) entry which is preliminary data.</text>
</comment>
<keyword evidence="5" id="KW-0812">Transmembrane</keyword>